<keyword evidence="2" id="KW-1185">Reference proteome</keyword>
<dbReference type="EMBL" id="BSXW01000330">
    <property type="protein sequence ID" value="GMF18934.1"/>
    <property type="molecule type" value="Genomic_DNA"/>
</dbReference>
<protein>
    <submittedName>
        <fullName evidence="1">Unnamed protein product</fullName>
    </submittedName>
</protein>
<dbReference type="AlphaFoldDB" id="A0A9W6TTD6"/>
<organism evidence="1 2">
    <name type="scientific">Phytophthora lilii</name>
    <dbReference type="NCBI Taxonomy" id="2077276"/>
    <lineage>
        <taxon>Eukaryota</taxon>
        <taxon>Sar</taxon>
        <taxon>Stramenopiles</taxon>
        <taxon>Oomycota</taxon>
        <taxon>Peronosporomycetes</taxon>
        <taxon>Peronosporales</taxon>
        <taxon>Peronosporaceae</taxon>
        <taxon>Phytophthora</taxon>
    </lineage>
</organism>
<gene>
    <name evidence="1" type="ORF">Plil01_000716000</name>
</gene>
<evidence type="ECO:0000313" key="1">
    <source>
        <dbReference type="EMBL" id="GMF18934.1"/>
    </source>
</evidence>
<dbReference type="OrthoDB" id="413313at2759"/>
<proteinExistence type="predicted"/>
<dbReference type="Proteomes" id="UP001165083">
    <property type="component" value="Unassembled WGS sequence"/>
</dbReference>
<comment type="caution">
    <text evidence="1">The sequence shown here is derived from an EMBL/GenBank/DDBJ whole genome shotgun (WGS) entry which is preliminary data.</text>
</comment>
<accession>A0A9W6TTD6</accession>
<evidence type="ECO:0000313" key="2">
    <source>
        <dbReference type="Proteomes" id="UP001165083"/>
    </source>
</evidence>
<reference evidence="1" key="1">
    <citation type="submission" date="2023-04" db="EMBL/GenBank/DDBJ databases">
        <title>Phytophthora lilii NBRC 32176.</title>
        <authorList>
            <person name="Ichikawa N."/>
            <person name="Sato H."/>
            <person name="Tonouchi N."/>
        </authorList>
    </citation>
    <scope>NUCLEOTIDE SEQUENCE</scope>
    <source>
        <strain evidence="1">NBRC 32176</strain>
    </source>
</reference>
<name>A0A9W6TTD6_9STRA</name>
<sequence>MRLETVSIRSAAIMEQAITAVATPTTHEAVTSAVIADLVSLGRSSPTRCPHADELARALATVSQCYSVPVPSSAASAIQKALGDVADLLQHHRLYADDGAAVEYTPEQRVVIESGLRLLWAHVTTYQLHAALVDLVRTIDFMPRAVAFWKQLKKRTVREILQRGPMQWLMTRAQRITVGERIRSLEETLEAHLVSLHFS</sequence>